<dbReference type="EMBL" id="FO203503">
    <property type="protein sequence ID" value="CCK79619.1"/>
    <property type="molecule type" value="Genomic_DNA"/>
</dbReference>
<dbReference type="SUPFAM" id="SSF53098">
    <property type="entry name" value="Ribonuclease H-like"/>
    <property type="match status" value="1"/>
</dbReference>
<keyword evidence="3" id="KW-1185">Reference proteome</keyword>
<protein>
    <submittedName>
        <fullName evidence="2">Conserved uncharacterized protein</fullName>
    </submittedName>
</protein>
<dbReference type="AlphaFoldDB" id="K0NIJ2"/>
<gene>
    <name evidence="1" type="ordered locus">TOL2_C14560</name>
    <name evidence="2" type="ordered locus">TOL2_C26010</name>
</gene>
<dbReference type="InterPro" id="IPR012337">
    <property type="entry name" value="RNaseH-like_sf"/>
</dbReference>
<dbReference type="Proteomes" id="UP000007347">
    <property type="component" value="Chromosome"/>
</dbReference>
<dbReference type="HOGENOM" id="CLU_052663_0_0_7"/>
<sequence>MLIKKMLPFVENYTDLLNAALIQHSPGMSLSRTQKLWLGFCITGIILTNSINWSAFSRISVGQYKKNALSWMFRNSKIAWEHLFHFSLSIVFQTYGITKGVISIDDSDKKRSKCTTKIFGVHKIKDKSTGGFCMGQGLVFLTLITPKITVPIGYAFHIPDPEISKWSKEDKRLKKAGVPKSERPKEPARSEAYPTITMIANELLETFVKKHPAIKIEAVVADALYGNAIFMDKASEITGTSQIVSQLRNNQNILIKNKKKSVKEYFEHCQPVEQTLCVRGGKEVKVYISCARMYVCAHDKRRFVIALKYKGEKEYRYLVATDLTWQNIDITEVYTLRWLVEVFIQDHKANEGWGKLTKQPGEDGSYRSLTLSLLVDHCLLLHPDQMASINNKLPAKTVGSLCEIIKIDSILSFVEEIIYSDNPESYFKKISVFLKEHFVKSNDSTKHMNLRPWGRHEPSPSLKYKACR</sequence>
<dbReference type="PATRIC" id="fig|651182.5.peg.1748"/>
<accession>K0NIJ2</accession>
<dbReference type="KEGG" id="dto:TOL2_C26010"/>
<name>K0NIJ2_DESTT</name>
<organism evidence="2 3">
    <name type="scientific">Desulfobacula toluolica (strain DSM 7467 / Tol2)</name>
    <dbReference type="NCBI Taxonomy" id="651182"/>
    <lineage>
        <taxon>Bacteria</taxon>
        <taxon>Pseudomonadati</taxon>
        <taxon>Thermodesulfobacteriota</taxon>
        <taxon>Desulfobacteria</taxon>
        <taxon>Desulfobacterales</taxon>
        <taxon>Desulfobacteraceae</taxon>
        <taxon>Desulfobacula</taxon>
    </lineage>
</organism>
<dbReference type="EMBL" id="FO203503">
    <property type="protein sequence ID" value="CCK80760.1"/>
    <property type="molecule type" value="Genomic_DNA"/>
</dbReference>
<evidence type="ECO:0000313" key="1">
    <source>
        <dbReference type="EMBL" id="CCK79619.1"/>
    </source>
</evidence>
<evidence type="ECO:0000313" key="3">
    <source>
        <dbReference type="Proteomes" id="UP000007347"/>
    </source>
</evidence>
<reference evidence="2 3" key="1">
    <citation type="journal article" date="2013" name="Environ. Microbiol.">
        <title>Complete genome, catabolic sub-proteomes and key-metabolites of Desulfobacula toluolica Tol2, a marine, aromatic compound-degrading, sulfate-reducing bacterium.</title>
        <authorList>
            <person name="Wohlbrand L."/>
            <person name="Jacob J.H."/>
            <person name="Kube M."/>
            <person name="Mussmann M."/>
            <person name="Jarling R."/>
            <person name="Beck A."/>
            <person name="Amann R."/>
            <person name="Wilkes H."/>
            <person name="Reinhardt R."/>
            <person name="Rabus R."/>
        </authorList>
    </citation>
    <scope>NUCLEOTIDE SEQUENCE [LARGE SCALE GENOMIC DNA]</scope>
    <source>
        <strain evidence="3">DSM 7467 / Tol2</strain>
        <strain evidence="2">Tol2</strain>
    </source>
</reference>
<proteinExistence type="predicted"/>
<dbReference type="KEGG" id="dto:TOL2_C14560"/>
<evidence type="ECO:0000313" key="2">
    <source>
        <dbReference type="EMBL" id="CCK80760.1"/>
    </source>
</evidence>